<protein>
    <submittedName>
        <fullName evidence="2">Annexin A5</fullName>
    </submittedName>
</protein>
<dbReference type="GO" id="GO:0001786">
    <property type="term" value="F:phosphatidylserine binding"/>
    <property type="evidence" value="ECO:0007669"/>
    <property type="project" value="TreeGrafter"/>
</dbReference>
<dbReference type="STRING" id="10195.A0A3M7PEU9"/>
<evidence type="ECO:0000256" key="1">
    <source>
        <dbReference type="ARBA" id="ARBA00007831"/>
    </source>
</evidence>
<dbReference type="GO" id="GO:0005737">
    <property type="term" value="C:cytoplasm"/>
    <property type="evidence" value="ECO:0007669"/>
    <property type="project" value="TreeGrafter"/>
</dbReference>
<dbReference type="GO" id="GO:0005509">
    <property type="term" value="F:calcium ion binding"/>
    <property type="evidence" value="ECO:0007669"/>
    <property type="project" value="InterPro"/>
</dbReference>
<name>A0A3M7PEU9_BRAPC</name>
<dbReference type="AlphaFoldDB" id="A0A3M7PEU9"/>
<dbReference type="PANTHER" id="PTHR10502:SF102">
    <property type="entry name" value="ANNEXIN B11"/>
    <property type="match status" value="1"/>
</dbReference>
<dbReference type="GO" id="GO:0005886">
    <property type="term" value="C:plasma membrane"/>
    <property type="evidence" value="ECO:0007669"/>
    <property type="project" value="TreeGrafter"/>
</dbReference>
<evidence type="ECO:0000313" key="3">
    <source>
        <dbReference type="Proteomes" id="UP000276133"/>
    </source>
</evidence>
<dbReference type="GO" id="GO:0005544">
    <property type="term" value="F:calcium-dependent phospholipid binding"/>
    <property type="evidence" value="ECO:0007669"/>
    <property type="project" value="InterPro"/>
</dbReference>
<sequence length="417" mass="49195">SKIYSNNTQDFEPCAAEFYITDEDDDETCLTNKETNVPFIKCHSINSDYDELNYFNPELEARILEFAVKTDRKLLVIYTLISKSAKQRQELINILEAKNGRVWLKDLKNVGSRVWKNSAKIINALITPTFEFNAKMLNKRFDFMTNSVTKLYNLIPVALQSMFRNKKNIFNSYMLTEILLESSNENRKSLKNSYFLKYKINLEDEIISKLNKYSSKFHIMLLNESRQLPNSEEKIDRLSTELKLDMYKHLKIHQSRKDFKTKYLMNIIGKNAPQVLTQAFEKFRQTYGFSIFDRLKKNCMKMSFIDQAIKFLHDPYAYYASHVKVLLDQKDFGYYLSRLFFAYPKQKLHEISKSFEKIYKAPLNEYIKSRLDELSPSTFDKMVGRYQEYASYLRALLASIGDVDWCDGSCRLTQTNK</sequence>
<keyword evidence="3" id="KW-1185">Reference proteome</keyword>
<dbReference type="Proteomes" id="UP000276133">
    <property type="component" value="Unassembled WGS sequence"/>
</dbReference>
<comment type="caution">
    <text evidence="2">The sequence shown here is derived from an EMBL/GenBank/DDBJ whole genome shotgun (WGS) entry which is preliminary data.</text>
</comment>
<evidence type="ECO:0000313" key="2">
    <source>
        <dbReference type="EMBL" id="RMZ97641.1"/>
    </source>
</evidence>
<dbReference type="PANTHER" id="PTHR10502">
    <property type="entry name" value="ANNEXIN"/>
    <property type="match status" value="1"/>
</dbReference>
<dbReference type="InterPro" id="IPR037104">
    <property type="entry name" value="Annexin_sf"/>
</dbReference>
<feature type="non-terminal residue" evidence="2">
    <location>
        <position position="1"/>
    </location>
</feature>
<proteinExistence type="inferred from homology"/>
<gene>
    <name evidence="2" type="ORF">BpHYR1_038010</name>
</gene>
<accession>A0A3M7PEU9</accession>
<comment type="similarity">
    <text evidence="1">Belongs to the annexin family.</text>
</comment>
<reference evidence="2 3" key="1">
    <citation type="journal article" date="2018" name="Sci. Rep.">
        <title>Genomic signatures of local adaptation to the degree of environmental predictability in rotifers.</title>
        <authorList>
            <person name="Franch-Gras L."/>
            <person name="Hahn C."/>
            <person name="Garcia-Roger E.M."/>
            <person name="Carmona M.J."/>
            <person name="Serra M."/>
            <person name="Gomez A."/>
        </authorList>
    </citation>
    <scope>NUCLEOTIDE SEQUENCE [LARGE SCALE GENOMIC DNA]</scope>
    <source>
        <strain evidence="2">HYR1</strain>
    </source>
</reference>
<organism evidence="2 3">
    <name type="scientific">Brachionus plicatilis</name>
    <name type="common">Marine rotifer</name>
    <name type="synonym">Brachionus muelleri</name>
    <dbReference type="NCBI Taxonomy" id="10195"/>
    <lineage>
        <taxon>Eukaryota</taxon>
        <taxon>Metazoa</taxon>
        <taxon>Spiralia</taxon>
        <taxon>Gnathifera</taxon>
        <taxon>Rotifera</taxon>
        <taxon>Eurotatoria</taxon>
        <taxon>Monogononta</taxon>
        <taxon>Pseudotrocha</taxon>
        <taxon>Ploima</taxon>
        <taxon>Brachionidae</taxon>
        <taxon>Brachionus</taxon>
    </lineage>
</organism>
<dbReference type="EMBL" id="REGN01011284">
    <property type="protein sequence ID" value="RMZ97641.1"/>
    <property type="molecule type" value="Genomic_DNA"/>
</dbReference>
<dbReference type="SUPFAM" id="SSF47874">
    <property type="entry name" value="Annexin"/>
    <property type="match status" value="1"/>
</dbReference>